<organism evidence="1 2">
    <name type="scientific">Chelonia mydas</name>
    <name type="common">Green sea-turtle</name>
    <name type="synonym">Chelonia agassizi</name>
    <dbReference type="NCBI Taxonomy" id="8469"/>
    <lineage>
        <taxon>Eukaryota</taxon>
        <taxon>Metazoa</taxon>
        <taxon>Chordata</taxon>
        <taxon>Craniata</taxon>
        <taxon>Vertebrata</taxon>
        <taxon>Euteleostomi</taxon>
        <taxon>Archelosauria</taxon>
        <taxon>Testudinata</taxon>
        <taxon>Testudines</taxon>
        <taxon>Cryptodira</taxon>
        <taxon>Durocryptodira</taxon>
        <taxon>Americhelydia</taxon>
        <taxon>Chelonioidea</taxon>
        <taxon>Cheloniidae</taxon>
        <taxon>Chelonia</taxon>
    </lineage>
</organism>
<sequence>MVTMTAVLVTNGEHLPTWTEVPASVCASVESMSSPQGICGAPLLPGEPYRLAFPLGEASPKIAAPSALAAACAPLTPEKHVLALVLARKSVEYRLQESEDDFLLS</sequence>
<evidence type="ECO:0000313" key="2">
    <source>
        <dbReference type="Proteomes" id="UP000031443"/>
    </source>
</evidence>
<dbReference type="AlphaFoldDB" id="M7B275"/>
<dbReference type="EMBL" id="KB543129">
    <property type="protein sequence ID" value="EMP31966.1"/>
    <property type="molecule type" value="Genomic_DNA"/>
</dbReference>
<dbReference type="Proteomes" id="UP000031443">
    <property type="component" value="Unassembled WGS sequence"/>
</dbReference>
<gene>
    <name evidence="1" type="ORF">UY3_10889</name>
</gene>
<evidence type="ECO:0000313" key="1">
    <source>
        <dbReference type="EMBL" id="EMP31966.1"/>
    </source>
</evidence>
<reference evidence="2" key="1">
    <citation type="journal article" date="2013" name="Nat. Genet.">
        <title>The draft genomes of soft-shell turtle and green sea turtle yield insights into the development and evolution of the turtle-specific body plan.</title>
        <authorList>
            <person name="Wang Z."/>
            <person name="Pascual-Anaya J."/>
            <person name="Zadissa A."/>
            <person name="Li W."/>
            <person name="Niimura Y."/>
            <person name="Huang Z."/>
            <person name="Li C."/>
            <person name="White S."/>
            <person name="Xiong Z."/>
            <person name="Fang D."/>
            <person name="Wang B."/>
            <person name="Ming Y."/>
            <person name="Chen Y."/>
            <person name="Zheng Y."/>
            <person name="Kuraku S."/>
            <person name="Pignatelli M."/>
            <person name="Herrero J."/>
            <person name="Beal K."/>
            <person name="Nozawa M."/>
            <person name="Li Q."/>
            <person name="Wang J."/>
            <person name="Zhang H."/>
            <person name="Yu L."/>
            <person name="Shigenobu S."/>
            <person name="Wang J."/>
            <person name="Liu J."/>
            <person name="Flicek P."/>
            <person name="Searle S."/>
            <person name="Wang J."/>
            <person name="Kuratani S."/>
            <person name="Yin Y."/>
            <person name="Aken B."/>
            <person name="Zhang G."/>
            <person name="Irie N."/>
        </authorList>
    </citation>
    <scope>NUCLEOTIDE SEQUENCE [LARGE SCALE GENOMIC DNA]</scope>
</reference>
<accession>M7B275</accession>
<name>M7B275_CHEMY</name>
<keyword evidence="2" id="KW-1185">Reference proteome</keyword>
<proteinExistence type="predicted"/>
<protein>
    <submittedName>
        <fullName evidence="1">Uncharacterized protein</fullName>
    </submittedName>
</protein>